<dbReference type="Gene3D" id="1.10.10.10">
    <property type="entry name" value="Winged helix-like DNA-binding domain superfamily/Winged helix DNA-binding domain"/>
    <property type="match status" value="1"/>
</dbReference>
<organism evidence="2 3">
    <name type="scientific">Limnohabitans planktonicus II-D5</name>
    <dbReference type="NCBI Taxonomy" id="1293045"/>
    <lineage>
        <taxon>Bacteria</taxon>
        <taxon>Pseudomonadati</taxon>
        <taxon>Pseudomonadota</taxon>
        <taxon>Betaproteobacteria</taxon>
        <taxon>Burkholderiales</taxon>
        <taxon>Comamonadaceae</taxon>
        <taxon>Limnohabitans</taxon>
    </lineage>
</organism>
<comment type="caution">
    <text evidence="2">The sequence shown here is derived from an EMBL/GenBank/DDBJ whole genome shotgun (WGS) entry which is preliminary data.</text>
</comment>
<dbReference type="SUPFAM" id="SSF46785">
    <property type="entry name" value="Winged helix' DNA-binding domain"/>
    <property type="match status" value="1"/>
</dbReference>
<dbReference type="STRING" id="1293045.H663_02885"/>
<dbReference type="InterPro" id="IPR036390">
    <property type="entry name" value="WH_DNA-bd_sf"/>
</dbReference>
<dbReference type="PROSITE" id="PS50995">
    <property type="entry name" value="HTH_MARR_2"/>
    <property type="match status" value="1"/>
</dbReference>
<dbReference type="PRINTS" id="PR00598">
    <property type="entry name" value="HTHMARR"/>
</dbReference>
<dbReference type="EMBL" id="LFYT02000004">
    <property type="protein sequence ID" value="PVE43800.1"/>
    <property type="molecule type" value="Genomic_DNA"/>
</dbReference>
<feature type="domain" description="HTH marR-type" evidence="1">
    <location>
        <begin position="1"/>
        <end position="140"/>
    </location>
</feature>
<gene>
    <name evidence="2" type="ORF">H663_004860</name>
</gene>
<dbReference type="Pfam" id="PF12802">
    <property type="entry name" value="MarR_2"/>
    <property type="match status" value="1"/>
</dbReference>
<dbReference type="AlphaFoldDB" id="A0A2T7UGH3"/>
<name>A0A2T7UGH3_9BURK</name>
<protein>
    <submittedName>
        <fullName evidence="2">MarR family transcriptional regulator</fullName>
    </submittedName>
</protein>
<dbReference type="GO" id="GO:0003700">
    <property type="term" value="F:DNA-binding transcription factor activity"/>
    <property type="evidence" value="ECO:0007669"/>
    <property type="project" value="InterPro"/>
</dbReference>
<evidence type="ECO:0000259" key="1">
    <source>
        <dbReference type="PROSITE" id="PS50995"/>
    </source>
</evidence>
<dbReference type="OrthoDB" id="4549026at2"/>
<dbReference type="PANTHER" id="PTHR33164:SF95">
    <property type="entry name" value="TRANSCRIPTIONAL REGULATOR"/>
    <property type="match status" value="1"/>
</dbReference>
<proteinExistence type="predicted"/>
<reference evidence="2" key="1">
    <citation type="submission" date="2017-04" db="EMBL/GenBank/DDBJ databases">
        <title>Unexpected and diverse lifestyles within the genus Limnohabitans.</title>
        <authorList>
            <person name="Kasalicky V."/>
            <person name="Mehrshad M."/>
            <person name="Andrei S.-A."/>
            <person name="Salcher M."/>
            <person name="Kratochvilova H."/>
            <person name="Simek K."/>
            <person name="Ghai R."/>
        </authorList>
    </citation>
    <scope>NUCLEOTIDE SEQUENCE [LARGE SCALE GENOMIC DNA]</scope>
    <source>
        <strain evidence="2">II-D5</strain>
    </source>
</reference>
<dbReference type="Proteomes" id="UP000037507">
    <property type="component" value="Unassembled WGS sequence"/>
</dbReference>
<evidence type="ECO:0000313" key="3">
    <source>
        <dbReference type="Proteomes" id="UP000037507"/>
    </source>
</evidence>
<dbReference type="PANTHER" id="PTHR33164">
    <property type="entry name" value="TRANSCRIPTIONAL REGULATOR, MARR FAMILY"/>
    <property type="match status" value="1"/>
</dbReference>
<keyword evidence="3" id="KW-1185">Reference proteome</keyword>
<dbReference type="InterPro" id="IPR039422">
    <property type="entry name" value="MarR/SlyA-like"/>
</dbReference>
<accession>A0A2T7UGH3</accession>
<dbReference type="RefSeq" id="WP_053169687.1">
    <property type="nucleotide sequence ID" value="NZ_LFYT02000004.1"/>
</dbReference>
<dbReference type="GO" id="GO:0006950">
    <property type="term" value="P:response to stress"/>
    <property type="evidence" value="ECO:0007669"/>
    <property type="project" value="TreeGrafter"/>
</dbReference>
<dbReference type="InterPro" id="IPR036388">
    <property type="entry name" value="WH-like_DNA-bd_sf"/>
</dbReference>
<dbReference type="SMART" id="SM00347">
    <property type="entry name" value="HTH_MARR"/>
    <property type="match status" value="1"/>
</dbReference>
<evidence type="ECO:0000313" key="2">
    <source>
        <dbReference type="EMBL" id="PVE43800.1"/>
    </source>
</evidence>
<dbReference type="InterPro" id="IPR000835">
    <property type="entry name" value="HTH_MarR-typ"/>
</dbReference>
<sequence length="145" mass="15602">MTTRLDVAAAPGHLIRRAHQIAVAFFSEHLALADVTPVQFAILSAVLDAPGIDQISLAKRVAFDAATSGSVIGRLEAKGWLRRQPDAADRRRKLLVVTSEGEQALHGMQQAVALVQVQILSPLSPDEQARFVDLLARLVQGHEAA</sequence>